<evidence type="ECO:0000313" key="2">
    <source>
        <dbReference type="EMBL" id="KOB89375.1"/>
    </source>
</evidence>
<feature type="non-terminal residue" evidence="2">
    <location>
        <position position="1"/>
    </location>
</feature>
<accession>A0A0L7M9X0</accession>
<protein>
    <submittedName>
        <fullName evidence="2">Uncharacterized protein</fullName>
    </submittedName>
</protein>
<reference evidence="3" key="1">
    <citation type="submission" date="2006-09" db="EMBL/GenBank/DDBJ databases">
        <title>Annotation of Plasmodium falciparum Dd2.</title>
        <authorList>
            <consortium name="The Broad Institute Genome Sequencing Platform"/>
            <person name="Volkman S.K."/>
            <person name="Neafsey D.E."/>
            <person name="Dash A.P."/>
            <person name="Chitnis C.E."/>
            <person name="Hartl D.L."/>
            <person name="Young S.K."/>
            <person name="Zeng Q."/>
            <person name="Koehrsen M."/>
            <person name="Alvarado L."/>
            <person name="Berlin A."/>
            <person name="Borenstein D."/>
            <person name="Chapman S.B."/>
            <person name="Chen Z."/>
            <person name="Engels R."/>
            <person name="Freedman E."/>
            <person name="Gellesch M."/>
            <person name="Goldberg J."/>
            <person name="Griggs A."/>
            <person name="Gujja S."/>
            <person name="Heilman E.R."/>
            <person name="Heiman D.I."/>
            <person name="Howarth C."/>
            <person name="Jen D."/>
            <person name="Larson L."/>
            <person name="Mehta T."/>
            <person name="Neiman D."/>
            <person name="Park D."/>
            <person name="Pearson M."/>
            <person name="Roberts A."/>
            <person name="Saif S."/>
            <person name="Shea T."/>
            <person name="Shenoy N."/>
            <person name="Sisk P."/>
            <person name="Stolte C."/>
            <person name="Sykes S."/>
            <person name="Walk T."/>
            <person name="White J."/>
            <person name="Yandava C."/>
            <person name="Haas B."/>
            <person name="Henn M.R."/>
            <person name="Nusbaum C."/>
            <person name="Birren B."/>
        </authorList>
    </citation>
    <scope>NUCLEOTIDE SEQUENCE [LARGE SCALE GENOMIC DNA]</scope>
</reference>
<feature type="compositionally biased region" description="Polar residues" evidence="1">
    <location>
        <begin position="220"/>
        <end position="230"/>
    </location>
</feature>
<organism evidence="2 3">
    <name type="scientific">Plasmodium falciparum (isolate Dd2)</name>
    <dbReference type="NCBI Taxonomy" id="57267"/>
    <lineage>
        <taxon>Eukaryota</taxon>
        <taxon>Sar</taxon>
        <taxon>Alveolata</taxon>
        <taxon>Apicomplexa</taxon>
        <taxon>Aconoidasida</taxon>
        <taxon>Haemosporida</taxon>
        <taxon>Plasmodiidae</taxon>
        <taxon>Plasmodium</taxon>
        <taxon>Plasmodium (Laverania)</taxon>
    </lineage>
</organism>
<feature type="region of interest" description="Disordered" evidence="1">
    <location>
        <begin position="72"/>
        <end position="176"/>
    </location>
</feature>
<feature type="compositionally biased region" description="Polar residues" evidence="1">
    <location>
        <begin position="30"/>
        <end position="39"/>
    </location>
</feature>
<feature type="compositionally biased region" description="Basic and acidic residues" evidence="1">
    <location>
        <begin position="196"/>
        <end position="219"/>
    </location>
</feature>
<reference evidence="3" key="2">
    <citation type="submission" date="2006-09" db="EMBL/GenBank/DDBJ databases">
        <title>The genome sequence of Plasmodium falciparum Dd2.</title>
        <authorList>
            <consortium name="The Broad Institute Genome Sequencing Platform"/>
            <person name="Birren B."/>
            <person name="Lander E."/>
            <person name="Galagan J."/>
            <person name="Nusbaum C."/>
            <person name="Devon K."/>
            <person name="Henn M."/>
            <person name="Jaffe D."/>
            <person name="Butler J."/>
            <person name="Alvarez P."/>
            <person name="Gnerre S."/>
            <person name="Grabherr M."/>
            <person name="Kleber M."/>
            <person name="Mauceli E."/>
            <person name="Brockman W."/>
            <person name="MacCallum I.A."/>
            <person name="Rounsley S."/>
            <person name="Young S."/>
            <person name="LaButti K."/>
            <person name="Pushparaj V."/>
            <person name="DeCaprio D."/>
            <person name="Crawford M."/>
            <person name="Koehrsen M."/>
            <person name="Engels R."/>
            <person name="Montgomery P."/>
            <person name="Pearson M."/>
            <person name="Howarth C."/>
            <person name="Larson L."/>
            <person name="Luoma S."/>
            <person name="White J."/>
            <person name="Kodira C."/>
            <person name="Zeng Q."/>
            <person name="O'Leary S."/>
            <person name="Yandava C."/>
            <person name="Alvarado L."/>
            <person name="Wirth D."/>
            <person name="Volkman S."/>
            <person name="Hartl D."/>
        </authorList>
    </citation>
    <scope>NUCLEOTIDE SEQUENCE [LARGE SCALE GENOMIC DNA]</scope>
</reference>
<proteinExistence type="predicted"/>
<feature type="compositionally biased region" description="Basic and acidic residues" evidence="1">
    <location>
        <begin position="13"/>
        <end position="29"/>
    </location>
</feature>
<dbReference type="Proteomes" id="UP000054282">
    <property type="component" value="Unassembled WGS sequence"/>
</dbReference>
<evidence type="ECO:0000313" key="3">
    <source>
        <dbReference type="Proteomes" id="UP000054282"/>
    </source>
</evidence>
<dbReference type="KEGG" id="pfd:PFDG_04924"/>
<feature type="region of interest" description="Disordered" evidence="1">
    <location>
        <begin position="196"/>
        <end position="295"/>
    </location>
</feature>
<feature type="compositionally biased region" description="Polar residues" evidence="1">
    <location>
        <begin position="277"/>
        <end position="286"/>
    </location>
</feature>
<dbReference type="AlphaFoldDB" id="A0A0L7M9X0"/>
<feature type="compositionally biased region" description="Basic and acidic residues" evidence="1">
    <location>
        <begin position="231"/>
        <end position="264"/>
    </location>
</feature>
<feature type="region of interest" description="Disordered" evidence="1">
    <location>
        <begin position="1"/>
        <end position="53"/>
    </location>
</feature>
<feature type="compositionally biased region" description="Polar residues" evidence="1">
    <location>
        <begin position="156"/>
        <end position="165"/>
    </location>
</feature>
<feature type="compositionally biased region" description="Basic and acidic residues" evidence="1">
    <location>
        <begin position="110"/>
        <end position="143"/>
    </location>
</feature>
<sequence length="295" mass="33216">KKGKLDNSNMGDSDEKLKDDMKNNEHENLSAENVPSDENTINDKTKEGSTTLKTAMGYITKFKDFIQNKSENYMTTKDKNSEDKISDDKSSDDIKLDEKQNAGDQNDLYDNNKDKEETISIDDALEKGKLDKSNLSDNEEKLDVSNVKNSEDENLSAENVPSDENTINDKTKEGSTTLKTAMGYITKFKDFIKNKSENYMTTKDKNSDDKSSDDIKLNEEQTSGDQNDLYDNNKDKEETISIDDALEKGKLDKSNLSDNEEKLDVSNVKNSEDENLSAENVPSDENTINDKTKEG</sequence>
<evidence type="ECO:0000256" key="1">
    <source>
        <dbReference type="SAM" id="MobiDB-lite"/>
    </source>
</evidence>
<dbReference type="EMBL" id="GG702315">
    <property type="protein sequence ID" value="KOB89375.1"/>
    <property type="molecule type" value="Genomic_DNA"/>
</dbReference>
<feature type="compositionally biased region" description="Basic and acidic residues" evidence="1">
    <location>
        <begin position="76"/>
        <end position="101"/>
    </location>
</feature>
<feature type="compositionally biased region" description="Polar residues" evidence="1">
    <location>
        <begin position="1"/>
        <end position="11"/>
    </location>
</feature>
<gene>
    <name evidence="2" type="ORF">PFDG_04924</name>
</gene>
<name>A0A0L7M9X0_PLAF4</name>